<feature type="binding site" evidence="11">
    <location>
        <position position="216"/>
    </location>
    <ligand>
        <name>FMN</name>
        <dbReference type="ChEBI" id="CHEBI:58210"/>
    </ligand>
</feature>
<evidence type="ECO:0000256" key="7">
    <source>
        <dbReference type="ARBA" id="ARBA00022975"/>
    </source>
</evidence>
<keyword evidence="7 11" id="KW-0665">Pyrimidine biosynthesis</keyword>
<dbReference type="Pfam" id="PF01180">
    <property type="entry name" value="DHO_dh"/>
    <property type="match status" value="1"/>
</dbReference>
<feature type="binding site" evidence="11">
    <location>
        <begin position="110"/>
        <end position="114"/>
    </location>
    <ligand>
        <name>substrate</name>
    </ligand>
</feature>
<dbReference type="InterPro" id="IPR012135">
    <property type="entry name" value="Dihydroorotate_DH_1_2"/>
</dbReference>
<feature type="binding site" evidence="11">
    <location>
        <position position="267"/>
    </location>
    <ligand>
        <name>FMN</name>
        <dbReference type="ChEBI" id="CHEBI:58210"/>
    </ligand>
</feature>
<comment type="pathway">
    <text evidence="3 11">Pyrimidine metabolism; UMP biosynthesis via de novo pathway; orotate from (S)-dihydroorotate (quinone route): step 1/1.</text>
</comment>
<dbReference type="SUPFAM" id="SSF51395">
    <property type="entry name" value="FMN-linked oxidoreductases"/>
    <property type="match status" value="1"/>
</dbReference>
<feature type="binding site" evidence="11">
    <location>
        <position position="138"/>
    </location>
    <ligand>
        <name>FMN</name>
        <dbReference type="ChEBI" id="CHEBI:58210"/>
    </ligand>
</feature>
<evidence type="ECO:0000256" key="9">
    <source>
        <dbReference type="ARBA" id="ARBA00023136"/>
    </source>
</evidence>
<evidence type="ECO:0000313" key="14">
    <source>
        <dbReference type="Proteomes" id="UP001500133"/>
    </source>
</evidence>
<feature type="binding site" evidence="11">
    <location>
        <begin position="316"/>
        <end position="317"/>
    </location>
    <ligand>
        <name>FMN</name>
        <dbReference type="ChEBI" id="CHEBI:58210"/>
    </ligand>
</feature>
<feature type="binding site" evidence="11">
    <location>
        <begin position="245"/>
        <end position="246"/>
    </location>
    <ligand>
        <name>substrate</name>
    </ligand>
</feature>
<dbReference type="PROSITE" id="PS00912">
    <property type="entry name" value="DHODEHASE_2"/>
    <property type="match status" value="1"/>
</dbReference>
<evidence type="ECO:0000256" key="10">
    <source>
        <dbReference type="ARBA" id="ARBA00048639"/>
    </source>
</evidence>
<dbReference type="InterPro" id="IPR050074">
    <property type="entry name" value="DHO_dehydrogenase"/>
</dbReference>
<evidence type="ECO:0000256" key="11">
    <source>
        <dbReference type="HAMAP-Rule" id="MF_00225"/>
    </source>
</evidence>
<comment type="caution">
    <text evidence="13">The sequence shown here is derived from an EMBL/GenBank/DDBJ whole genome shotgun (WGS) entry which is preliminary data.</text>
</comment>
<keyword evidence="5 11" id="KW-0285">Flavoprotein</keyword>
<sequence length="346" mass="36651">MYHLARPLLFRLAPETAHSVALTSLDWLHRIGGVAQAAGTRVDDPVELLGLRFANRVGLAAGLDKNADHLDALGALGFGFIEVGTVTPKGQPGNPRPRMFRLAGHQAIINRFGFNNNGVAHLVEQVQKRRFSGVVGVNIGKNLATPVDDALRDYLTCLEAVHPHADYVTVNISSPNTPGLRTLQFGEQLDALLAPLRTRTSELDAENGRRVPLLVKIAPDMTAEEVALVAGSIARNALDGVIATNTTVSREAVRDDPQAGEAGGLSGKPLFEASNRVIRRLREHLPDIVIIGVGGIDSAGAAQEKIAAGADLVQLYSGLIFQGPRLVGECARALAEKTAAAPARPA</sequence>
<comment type="cofactor">
    <cofactor evidence="11">
        <name>FMN</name>
        <dbReference type="ChEBI" id="CHEBI:58210"/>
    </cofactor>
    <text evidence="11">Binds 1 FMN per subunit.</text>
</comment>
<name>A0ABP7LJK8_9GAMM</name>
<evidence type="ECO:0000256" key="3">
    <source>
        <dbReference type="ARBA" id="ARBA00005161"/>
    </source>
</evidence>
<organism evidence="13 14">
    <name type="scientific">Halomonas cibimaris</name>
    <dbReference type="NCBI Taxonomy" id="657012"/>
    <lineage>
        <taxon>Bacteria</taxon>
        <taxon>Pseudomonadati</taxon>
        <taxon>Pseudomonadota</taxon>
        <taxon>Gammaproteobacteria</taxon>
        <taxon>Oceanospirillales</taxon>
        <taxon>Halomonadaceae</taxon>
        <taxon>Halomonas</taxon>
    </lineage>
</organism>
<dbReference type="NCBIfam" id="NF003644">
    <property type="entry name" value="PRK05286.1-1"/>
    <property type="match status" value="1"/>
</dbReference>
<feature type="binding site" evidence="11">
    <location>
        <position position="244"/>
    </location>
    <ligand>
        <name>FMN</name>
        <dbReference type="ChEBI" id="CHEBI:58210"/>
    </ligand>
</feature>
<proteinExistence type="inferred from homology"/>
<feature type="binding site" evidence="11">
    <location>
        <position position="171"/>
    </location>
    <ligand>
        <name>substrate</name>
    </ligand>
</feature>
<dbReference type="PIRSF" id="PIRSF000164">
    <property type="entry name" value="DHO_oxidase"/>
    <property type="match status" value="1"/>
</dbReference>
<feature type="binding site" evidence="11">
    <location>
        <position position="176"/>
    </location>
    <ligand>
        <name>substrate</name>
    </ligand>
</feature>
<dbReference type="EMBL" id="BAAAZT010000030">
    <property type="protein sequence ID" value="GAA3900913.1"/>
    <property type="molecule type" value="Genomic_DNA"/>
</dbReference>
<feature type="binding site" evidence="11">
    <location>
        <position position="295"/>
    </location>
    <ligand>
        <name>FMN</name>
        <dbReference type="ChEBI" id="CHEBI:58210"/>
    </ligand>
</feature>
<dbReference type="InterPro" id="IPR005720">
    <property type="entry name" value="Dihydroorotate_DH_cat"/>
</dbReference>
<dbReference type="PANTHER" id="PTHR48109:SF4">
    <property type="entry name" value="DIHYDROOROTATE DEHYDROGENASE (QUINONE), MITOCHONDRIAL"/>
    <property type="match status" value="1"/>
</dbReference>
<feature type="domain" description="Dihydroorotate dehydrogenase catalytic" evidence="12">
    <location>
        <begin position="46"/>
        <end position="335"/>
    </location>
</feature>
<dbReference type="NCBIfam" id="NF003645">
    <property type="entry name" value="PRK05286.1-2"/>
    <property type="match status" value="1"/>
</dbReference>
<evidence type="ECO:0000256" key="8">
    <source>
        <dbReference type="ARBA" id="ARBA00023002"/>
    </source>
</evidence>
<dbReference type="NCBIfam" id="NF003652">
    <property type="entry name" value="PRK05286.2-5"/>
    <property type="match status" value="1"/>
</dbReference>
<feature type="binding site" evidence="11">
    <location>
        <position position="171"/>
    </location>
    <ligand>
        <name>FMN</name>
        <dbReference type="ChEBI" id="CHEBI:58210"/>
    </ligand>
</feature>
<dbReference type="NCBIfam" id="TIGR01036">
    <property type="entry name" value="pyrD_sub2"/>
    <property type="match status" value="1"/>
</dbReference>
<dbReference type="InterPro" id="IPR001295">
    <property type="entry name" value="Dihydroorotate_DH_CS"/>
</dbReference>
<evidence type="ECO:0000313" key="13">
    <source>
        <dbReference type="EMBL" id="GAA3900913.1"/>
    </source>
</evidence>
<keyword evidence="14" id="KW-1185">Reference proteome</keyword>
<evidence type="ECO:0000256" key="4">
    <source>
        <dbReference type="ARBA" id="ARBA00005359"/>
    </source>
</evidence>
<keyword evidence="8 11" id="KW-0560">Oxidoreductase</keyword>
<dbReference type="Proteomes" id="UP001500133">
    <property type="component" value="Unassembled WGS sequence"/>
</dbReference>
<dbReference type="Gene3D" id="3.20.20.70">
    <property type="entry name" value="Aldolase class I"/>
    <property type="match status" value="1"/>
</dbReference>
<feature type="binding site" evidence="11">
    <location>
        <position position="65"/>
    </location>
    <ligand>
        <name>substrate</name>
    </ligand>
</feature>
<dbReference type="HAMAP" id="MF_00225">
    <property type="entry name" value="DHO_dh_type2"/>
    <property type="match status" value="1"/>
</dbReference>
<keyword evidence="11" id="KW-1003">Cell membrane</keyword>
<evidence type="ECO:0000256" key="5">
    <source>
        <dbReference type="ARBA" id="ARBA00022630"/>
    </source>
</evidence>
<accession>A0ABP7LJK8</accession>
<reference evidence="14" key="1">
    <citation type="journal article" date="2019" name="Int. J. Syst. Evol. Microbiol.">
        <title>The Global Catalogue of Microorganisms (GCM) 10K type strain sequencing project: providing services to taxonomists for standard genome sequencing and annotation.</title>
        <authorList>
            <consortium name="The Broad Institute Genomics Platform"/>
            <consortium name="The Broad Institute Genome Sequencing Center for Infectious Disease"/>
            <person name="Wu L."/>
            <person name="Ma J."/>
        </authorList>
    </citation>
    <scope>NUCLEOTIDE SEQUENCE [LARGE SCALE GENOMIC DNA]</scope>
    <source>
        <strain evidence="14">JCM 16914</strain>
    </source>
</reference>
<dbReference type="EC" id="1.3.5.2" evidence="11"/>
<dbReference type="PROSITE" id="PS00911">
    <property type="entry name" value="DHODEHASE_1"/>
    <property type="match status" value="1"/>
</dbReference>
<dbReference type="CDD" id="cd04738">
    <property type="entry name" value="DHOD_2_like"/>
    <property type="match status" value="1"/>
</dbReference>
<comment type="subunit">
    <text evidence="11">Monomer.</text>
</comment>
<protein>
    <recommendedName>
        <fullName evidence="11">Dihydroorotate dehydrogenase (quinone)</fullName>
        <ecNumber evidence="11">1.3.5.2</ecNumber>
    </recommendedName>
    <alternativeName>
        <fullName evidence="11">DHOdehase</fullName>
        <shortName evidence="11">DHOD</shortName>
        <shortName evidence="11">DHODase</shortName>
    </alternativeName>
    <alternativeName>
        <fullName evidence="11">Dihydroorotate oxidase</fullName>
    </alternativeName>
</protein>
<comment type="catalytic activity">
    <reaction evidence="10 11">
        <text>(S)-dihydroorotate + a quinone = orotate + a quinol</text>
        <dbReference type="Rhea" id="RHEA:30187"/>
        <dbReference type="ChEBI" id="CHEBI:24646"/>
        <dbReference type="ChEBI" id="CHEBI:30839"/>
        <dbReference type="ChEBI" id="CHEBI:30864"/>
        <dbReference type="ChEBI" id="CHEBI:132124"/>
        <dbReference type="EC" id="1.3.5.2"/>
    </reaction>
</comment>
<dbReference type="InterPro" id="IPR013785">
    <property type="entry name" value="Aldolase_TIM"/>
</dbReference>
<dbReference type="InterPro" id="IPR005719">
    <property type="entry name" value="Dihydroorotate_DH_2"/>
</dbReference>
<evidence type="ECO:0000256" key="6">
    <source>
        <dbReference type="ARBA" id="ARBA00022643"/>
    </source>
</evidence>
<keyword evidence="6 11" id="KW-0288">FMN</keyword>
<dbReference type="PANTHER" id="PTHR48109">
    <property type="entry name" value="DIHYDROOROTATE DEHYDROGENASE (QUINONE), MITOCHONDRIAL-RELATED"/>
    <property type="match status" value="1"/>
</dbReference>
<feature type="binding site" evidence="11">
    <location>
        <begin position="61"/>
        <end position="65"/>
    </location>
    <ligand>
        <name>FMN</name>
        <dbReference type="ChEBI" id="CHEBI:58210"/>
    </ligand>
</feature>
<feature type="active site" description="Nucleophile" evidence="11">
    <location>
        <position position="174"/>
    </location>
</feature>
<comment type="function">
    <text evidence="1 11">Catalyzes the conversion of dihydroorotate to orotate with quinone as electron acceptor.</text>
</comment>
<feature type="binding site" evidence="11">
    <location>
        <position position="85"/>
    </location>
    <ligand>
        <name>FMN</name>
        <dbReference type="ChEBI" id="CHEBI:58210"/>
    </ligand>
</feature>
<dbReference type="NCBIfam" id="NF003646">
    <property type="entry name" value="PRK05286.1-4"/>
    <property type="match status" value="1"/>
</dbReference>
<comment type="similarity">
    <text evidence="4 11">Belongs to the dihydroorotate dehydrogenase family. Type 2 subfamily.</text>
</comment>
<evidence type="ECO:0000256" key="2">
    <source>
        <dbReference type="ARBA" id="ARBA00004370"/>
    </source>
</evidence>
<comment type="subcellular location">
    <subcellularLocation>
        <location evidence="11">Cell membrane</location>
        <topology evidence="11">Peripheral membrane protein</topology>
    </subcellularLocation>
    <subcellularLocation>
        <location evidence="2">Membrane</location>
    </subcellularLocation>
</comment>
<gene>
    <name evidence="11" type="primary">pyrD</name>
    <name evidence="13" type="ORF">GCM10022228_09430</name>
</gene>
<dbReference type="RefSeq" id="WP_344702803.1">
    <property type="nucleotide sequence ID" value="NZ_BAAAZT010000030.1"/>
</dbReference>
<keyword evidence="9 11" id="KW-0472">Membrane</keyword>
<evidence type="ECO:0000256" key="1">
    <source>
        <dbReference type="ARBA" id="ARBA00003125"/>
    </source>
</evidence>
<evidence type="ECO:0000259" key="12">
    <source>
        <dbReference type="Pfam" id="PF01180"/>
    </source>
</evidence>